<proteinExistence type="predicted"/>
<dbReference type="OrthoDB" id="596403at2"/>
<evidence type="ECO:0000313" key="2">
    <source>
        <dbReference type="EMBL" id="OYQ44802.1"/>
    </source>
</evidence>
<dbReference type="RefSeq" id="WP_094486097.1">
    <property type="nucleotide sequence ID" value="NZ_NOXX01000189.1"/>
</dbReference>
<dbReference type="EMBL" id="NOXX01000189">
    <property type="protein sequence ID" value="OYQ44802.1"/>
    <property type="molecule type" value="Genomic_DNA"/>
</dbReference>
<evidence type="ECO:0000313" key="3">
    <source>
        <dbReference type="Proteomes" id="UP000216035"/>
    </source>
</evidence>
<sequence>MLKKILKITGITLLILIILLFSAPILFKEQIIEKVKKSINESVAADVNFSDVDLSLLRNFPNASVRLTDFKIINKAPFQGDTLVSVGEISLKMSISELFKSENEPIVIQSFATENGVVNIRYNKDGISNFDIALKDESEKDDKESKPLNLSIDNYEIKNYKITYTDERSGVFARIDSLNHSGIGDFASEKLDLETKTSAKITAGMNKDTYLNNVAFGLDAVLGLDLKNSVYQFKENKAKINQLELNFDGSLAMKENQQIYDLTFSTLTSDFVNFLALIPEKYSGNLKDVSTSGKLVLKGFAKGVLSETEIPKFAVEMKTDGASFKYASMPKSVQNISIDAKIENDSGNVDDTFLAINQFNFQIDQDVFSSKATVKNLTGNQLVDAAVKGKINLSNFAKAYPVKLDTPLSGILTADLQAAFDVASVQNAQYEKVKSSGTASLSGFTYTTEDKKKYYIKNSSLAFNPSQIKLENLEMTTGKTDLRASGVIQDFYGYAFANKNLKGNFTLFSNSLSTSDFMSATPATTTASAPKSELKIPAFLDCSISAKINTLYYDNLTLRNNSATAIIKDEKIQIKDFKTNVFGGSIGANGSVSTKTKQPLFDMALKMNQVDINQTFTQLEMMKNLAPIAGAVNGKINTTIDLKGALDAQEMTPVLSTITGDLFGQFLSTTINEKNAGFLTSLSSSLKFIDVSKINLNDVKANLSFANGKVNIKPFNLKYQDISAVIGGSHGFDQVMNYDLKLNVPAKYFGSELNKLAAKITPADMAKLDNVPINTVLTGSFSKPKVSTDMKAAVTNLTNQLVKKQKDKLIDKGTTALDNLISGNKKDTTKTNSTKTKAKNLLNGLLNKKKKE</sequence>
<dbReference type="AlphaFoldDB" id="A0A255ZTS3"/>
<dbReference type="PANTHER" id="PTHR30441:SF8">
    <property type="entry name" value="DUF748 DOMAIN-CONTAINING PROTEIN"/>
    <property type="match status" value="1"/>
</dbReference>
<accession>A0A255ZTS3</accession>
<dbReference type="GO" id="GO:0005886">
    <property type="term" value="C:plasma membrane"/>
    <property type="evidence" value="ECO:0007669"/>
    <property type="project" value="TreeGrafter"/>
</dbReference>
<dbReference type="InterPro" id="IPR007844">
    <property type="entry name" value="AsmA"/>
</dbReference>
<keyword evidence="3" id="KW-1185">Reference proteome</keyword>
<dbReference type="Pfam" id="PF05170">
    <property type="entry name" value="AsmA"/>
    <property type="match status" value="1"/>
</dbReference>
<name>A0A255ZTS3_9FLAO</name>
<dbReference type="PANTHER" id="PTHR30441">
    <property type="entry name" value="DUF748 DOMAIN-CONTAINING PROTEIN"/>
    <property type="match status" value="1"/>
</dbReference>
<dbReference type="InterPro" id="IPR052894">
    <property type="entry name" value="AsmA-related"/>
</dbReference>
<dbReference type="Proteomes" id="UP000216035">
    <property type="component" value="Unassembled WGS sequence"/>
</dbReference>
<dbReference type="GO" id="GO:0090313">
    <property type="term" value="P:regulation of protein targeting to membrane"/>
    <property type="evidence" value="ECO:0007669"/>
    <property type="project" value="TreeGrafter"/>
</dbReference>
<reference evidence="2 3" key="1">
    <citation type="submission" date="2017-07" db="EMBL/GenBank/DDBJ databases">
        <title>Flavobacterium cyanobacteriorum sp. nov., isolated from cyanobacterial aggregates in a eutrophic lake.</title>
        <authorList>
            <person name="Cai H."/>
        </authorList>
    </citation>
    <scope>NUCLEOTIDE SEQUENCE [LARGE SCALE GENOMIC DNA]</scope>
    <source>
        <strain evidence="2 3">TH167</strain>
    </source>
</reference>
<organism evidence="2 3">
    <name type="scientific">Flavobacterium aurantiibacter</name>
    <dbReference type="NCBI Taxonomy" id="2023067"/>
    <lineage>
        <taxon>Bacteria</taxon>
        <taxon>Pseudomonadati</taxon>
        <taxon>Bacteroidota</taxon>
        <taxon>Flavobacteriia</taxon>
        <taxon>Flavobacteriales</taxon>
        <taxon>Flavobacteriaceae</taxon>
        <taxon>Flavobacterium</taxon>
    </lineage>
</organism>
<protein>
    <submittedName>
        <fullName evidence="2">AsmA family protein</fullName>
    </submittedName>
</protein>
<feature type="domain" description="AsmA" evidence="1">
    <location>
        <begin position="3"/>
        <end position="485"/>
    </location>
</feature>
<comment type="caution">
    <text evidence="2">The sequence shown here is derived from an EMBL/GenBank/DDBJ whole genome shotgun (WGS) entry which is preliminary data.</text>
</comment>
<gene>
    <name evidence="2" type="ORF">CHX27_07255</name>
</gene>
<evidence type="ECO:0000259" key="1">
    <source>
        <dbReference type="Pfam" id="PF05170"/>
    </source>
</evidence>